<dbReference type="EMBL" id="SOCA01000002">
    <property type="protein sequence ID" value="TDU73132.1"/>
    <property type="molecule type" value="Genomic_DNA"/>
</dbReference>
<reference evidence="2 3" key="1">
    <citation type="submission" date="2019-03" db="EMBL/GenBank/DDBJ databases">
        <title>Genomic Encyclopedia of Archaeal and Bacterial Type Strains, Phase II (KMG-II): from individual species to whole genera.</title>
        <authorList>
            <person name="Goeker M."/>
        </authorList>
    </citation>
    <scope>NUCLEOTIDE SEQUENCE [LARGE SCALE GENOMIC DNA]</scope>
    <source>
        <strain evidence="2 3">ATCC 25309</strain>
    </source>
</reference>
<evidence type="ECO:0008006" key="4">
    <source>
        <dbReference type="Google" id="ProtNLM"/>
    </source>
</evidence>
<comment type="caution">
    <text evidence="2">The sequence shown here is derived from an EMBL/GenBank/DDBJ whole genome shotgun (WGS) entry which is preliminary data.</text>
</comment>
<dbReference type="OrthoDB" id="176172at2"/>
<feature type="transmembrane region" description="Helical" evidence="1">
    <location>
        <begin position="76"/>
        <end position="93"/>
    </location>
</feature>
<dbReference type="AlphaFoldDB" id="A0A4R7S400"/>
<organism evidence="2 3">
    <name type="scientific">Prosthecobacter fusiformis</name>
    <dbReference type="NCBI Taxonomy" id="48464"/>
    <lineage>
        <taxon>Bacteria</taxon>
        <taxon>Pseudomonadati</taxon>
        <taxon>Verrucomicrobiota</taxon>
        <taxon>Verrucomicrobiia</taxon>
        <taxon>Verrucomicrobiales</taxon>
        <taxon>Verrucomicrobiaceae</taxon>
        <taxon>Prosthecobacter</taxon>
    </lineage>
</organism>
<name>A0A4R7S400_9BACT</name>
<keyword evidence="1" id="KW-0472">Membrane</keyword>
<sequence>MSEFDLPALKPKKRVRLTPWRGPLHFLLMLVTSSLTLMLPLVYVLTVVVLGFFVGWIGFEWVTSLALAERWQWKDAMPVATIVAGTVTWIFMLRPLMTKPPSIHVALQVTPSSQPQLFEKVDEICWHLRLEPPEEIWLDTTTGIRSSVKDGMLGVAGGELILHIGLPIVSVMNAREFTALLTRELAMNAGGLGTTFSHLVRELNTWFYRALHERDPWELELRTRRKKETGSQRLVRVITWIWMEIAKVPFGLFVVSARLISAVALARLAAGADRAAVNVIGKEEWRGVNEKVGLLQTAWETARTEIQRGIGQHRLPENLSLLLARHVARASKPPGVAVTGAEKRKRHAATVIVEELAVDAPAATMIRGFVDLSRQVTCFYYQHELGIGLHENRLVADEEVIHQNRREDESLVTIRRYFGGLAHPERAMCGLGGTHQISPGKLHLQDEILRVREEIREWGGRLKLALQEWNLAWQRRRDLESAALLSLAGFTISRIQFGTDDTTPQSLKNEAARQRMLMEHMETTLATYEAKMESRFAAALGLLWWVEKEQLDDVLRARRDELPAWVSIYEAMAGGLPSFRELLTTFFAFQTLGARYTGLHDTGDSFQALQAVVPKMTNLIRQILSTMDGAMYPFASNKRKIPLHEHLLRGKLPEPVSISMNPGAVVDTKAMSAKMAADAADVIAPFVDRFLQLYHKAYAWLAESAELTEMHFLGPMSFGSETELLIPEEFAKMHEQQPLAPKTRLPVK</sequence>
<feature type="transmembrane region" description="Helical" evidence="1">
    <location>
        <begin position="26"/>
        <end position="56"/>
    </location>
</feature>
<evidence type="ECO:0000256" key="1">
    <source>
        <dbReference type="SAM" id="Phobius"/>
    </source>
</evidence>
<evidence type="ECO:0000313" key="2">
    <source>
        <dbReference type="EMBL" id="TDU73132.1"/>
    </source>
</evidence>
<keyword evidence="1" id="KW-0812">Transmembrane</keyword>
<dbReference type="Proteomes" id="UP000295662">
    <property type="component" value="Unassembled WGS sequence"/>
</dbReference>
<dbReference type="RefSeq" id="WP_133794395.1">
    <property type="nucleotide sequence ID" value="NZ_SOCA01000002.1"/>
</dbReference>
<gene>
    <name evidence="2" type="ORF">EI77_01600</name>
</gene>
<protein>
    <recommendedName>
        <fullName evidence="4">Zn-dependent protease with chaperone function</fullName>
    </recommendedName>
</protein>
<keyword evidence="3" id="KW-1185">Reference proteome</keyword>
<proteinExistence type="predicted"/>
<keyword evidence="1" id="KW-1133">Transmembrane helix</keyword>
<accession>A0A4R7S400</accession>
<evidence type="ECO:0000313" key="3">
    <source>
        <dbReference type="Proteomes" id="UP000295662"/>
    </source>
</evidence>